<accession>A0A2D0SHS9</accession>
<keyword evidence="9 10" id="KW-0807">Transducer</keyword>
<dbReference type="InterPro" id="IPR000276">
    <property type="entry name" value="GPCR_Rhodpsn"/>
</dbReference>
<dbReference type="GO" id="GO:0045907">
    <property type="term" value="P:positive regulation of vasoconstriction"/>
    <property type="evidence" value="ECO:0007669"/>
    <property type="project" value="TreeGrafter"/>
</dbReference>
<keyword evidence="4 10" id="KW-1133">Transmembrane helix</keyword>
<reference evidence="12" key="1">
    <citation type="journal article" date="2016" name="Nat. Commun.">
        <title>The channel catfish genome sequence provides insights into the evolution of scale formation in teleosts.</title>
        <authorList>
            <person name="Liu Z."/>
            <person name="Liu S."/>
            <person name="Yao J."/>
            <person name="Bao L."/>
            <person name="Zhang J."/>
            <person name="Li Y."/>
            <person name="Jiang C."/>
            <person name="Sun L."/>
            <person name="Wang R."/>
            <person name="Zhang Y."/>
            <person name="Zhou T."/>
            <person name="Zeng Q."/>
            <person name="Fu Q."/>
            <person name="Gao S."/>
            <person name="Li N."/>
            <person name="Koren S."/>
            <person name="Jiang Y."/>
            <person name="Zimin A."/>
            <person name="Xu P."/>
            <person name="Phillippy A.M."/>
            <person name="Geng X."/>
            <person name="Song L."/>
            <person name="Sun F."/>
            <person name="Li C."/>
            <person name="Wang X."/>
            <person name="Chen A."/>
            <person name="Jin Y."/>
            <person name="Yuan Z."/>
            <person name="Yang Y."/>
            <person name="Tan S."/>
            <person name="Peatman E."/>
            <person name="Lu J."/>
            <person name="Qin Z."/>
            <person name="Dunham R."/>
            <person name="Li Z."/>
            <person name="Sonstegard T."/>
            <person name="Feng J."/>
            <person name="Danzmann R.G."/>
            <person name="Schroeder S."/>
            <person name="Scheffler B."/>
            <person name="Duke M.V."/>
            <person name="Ballard L."/>
            <person name="Kucuktas H."/>
            <person name="Kaltenboeck L."/>
            <person name="Liu H."/>
            <person name="Armbruster J."/>
            <person name="Xie Y."/>
            <person name="Kirby M.L."/>
            <person name="Tian Y."/>
            <person name="Flanagan M.E."/>
            <person name="Mu W."/>
            <person name="Waldbieser G.C."/>
        </authorList>
    </citation>
    <scope>NUCLEOTIDE SEQUENCE [LARGE SCALE GENOMIC DNA]</scope>
    <source>
        <strain evidence="12">SDA103</strain>
    </source>
</reference>
<dbReference type="PANTHER" id="PTHR24241">
    <property type="entry name" value="NEUROPEPTIDE RECEPTOR-RELATED G-PROTEIN COUPLED RECEPTOR"/>
    <property type="match status" value="1"/>
</dbReference>
<evidence type="ECO:0000313" key="12">
    <source>
        <dbReference type="Proteomes" id="UP000221080"/>
    </source>
</evidence>
<dbReference type="OrthoDB" id="5987909at2759"/>
<dbReference type="PRINTS" id="PR00896">
    <property type="entry name" value="VASOPRESSINR"/>
</dbReference>
<dbReference type="RefSeq" id="XP_017341835.1">
    <property type="nucleotide sequence ID" value="XM_017486346.3"/>
</dbReference>
<evidence type="ECO:0000256" key="4">
    <source>
        <dbReference type="ARBA" id="ARBA00022989"/>
    </source>
</evidence>
<feature type="transmembrane region" description="Helical" evidence="10">
    <location>
        <begin position="106"/>
        <end position="126"/>
    </location>
</feature>
<feature type="transmembrane region" description="Helical" evidence="10">
    <location>
        <begin position="483"/>
        <end position="503"/>
    </location>
</feature>
<dbReference type="Proteomes" id="UP000221080">
    <property type="component" value="Chromosome 15"/>
</dbReference>
<dbReference type="GO" id="GO:0005886">
    <property type="term" value="C:plasma membrane"/>
    <property type="evidence" value="ECO:0007669"/>
    <property type="project" value="UniProtKB-SubCell"/>
</dbReference>
<keyword evidence="12" id="KW-1185">Reference proteome</keyword>
<comment type="similarity">
    <text evidence="10">Belongs to the G-protein coupled receptor 1 family. Vasopressin/oxytocin receptor subfamily.</text>
</comment>
<evidence type="ECO:0000256" key="7">
    <source>
        <dbReference type="ARBA" id="ARBA00023170"/>
    </source>
</evidence>
<evidence type="ECO:0000256" key="3">
    <source>
        <dbReference type="ARBA" id="ARBA00022692"/>
    </source>
</evidence>
<evidence type="ECO:0000256" key="5">
    <source>
        <dbReference type="ARBA" id="ARBA00023040"/>
    </source>
</evidence>
<dbReference type="InterPro" id="IPR017452">
    <property type="entry name" value="GPCR_Rhodpsn_7TM"/>
</dbReference>
<dbReference type="Pfam" id="PF00001">
    <property type="entry name" value="7tm_1"/>
    <property type="match status" value="1"/>
</dbReference>
<keyword evidence="5 10" id="KW-0297">G-protein coupled receptor</keyword>
<comment type="subcellular location">
    <subcellularLocation>
        <location evidence="1 10">Cell membrane</location>
        <topology evidence="1 10">Multi-pass membrane protein</topology>
    </subcellularLocation>
</comment>
<feature type="transmembrane region" description="Helical" evidence="10">
    <location>
        <begin position="232"/>
        <end position="255"/>
    </location>
</feature>
<dbReference type="CDD" id="cd15388">
    <property type="entry name" value="7tmA_V2R"/>
    <property type="match status" value="1"/>
</dbReference>
<evidence type="ECO:0000256" key="1">
    <source>
        <dbReference type="ARBA" id="ARBA00004651"/>
    </source>
</evidence>
<evidence type="ECO:0000256" key="8">
    <source>
        <dbReference type="ARBA" id="ARBA00023180"/>
    </source>
</evidence>
<gene>
    <name evidence="13" type="primary">avpr2aa</name>
</gene>
<dbReference type="PROSITE" id="PS00237">
    <property type="entry name" value="G_PROTEIN_RECEP_F1_1"/>
    <property type="match status" value="1"/>
</dbReference>
<protein>
    <submittedName>
        <fullName evidence="13">Vasopressin V2 receptor isoform X1</fullName>
    </submittedName>
</protein>
<evidence type="ECO:0000256" key="10">
    <source>
        <dbReference type="RuleBase" id="RU046427"/>
    </source>
</evidence>
<dbReference type="PROSITE" id="PS50262">
    <property type="entry name" value="G_PROTEIN_RECEP_F1_2"/>
    <property type="match status" value="1"/>
</dbReference>
<organism evidence="12 13">
    <name type="scientific">Ictalurus punctatus</name>
    <name type="common">Channel catfish</name>
    <name type="synonym">Silurus punctatus</name>
    <dbReference type="NCBI Taxonomy" id="7998"/>
    <lineage>
        <taxon>Eukaryota</taxon>
        <taxon>Metazoa</taxon>
        <taxon>Chordata</taxon>
        <taxon>Craniata</taxon>
        <taxon>Vertebrata</taxon>
        <taxon>Euteleostomi</taxon>
        <taxon>Actinopterygii</taxon>
        <taxon>Neopterygii</taxon>
        <taxon>Teleostei</taxon>
        <taxon>Ostariophysi</taxon>
        <taxon>Siluriformes</taxon>
        <taxon>Ictaluridae</taxon>
        <taxon>Ictalurus</taxon>
    </lineage>
</organism>
<dbReference type="SUPFAM" id="SSF81321">
    <property type="entry name" value="Family A G protein-coupled receptor-like"/>
    <property type="match status" value="1"/>
</dbReference>
<keyword evidence="2" id="KW-1003">Cell membrane</keyword>
<evidence type="ECO:0000259" key="11">
    <source>
        <dbReference type="PROSITE" id="PS50262"/>
    </source>
</evidence>
<evidence type="ECO:0000256" key="2">
    <source>
        <dbReference type="ARBA" id="ARBA00022475"/>
    </source>
</evidence>
<keyword evidence="8 10" id="KW-0325">Glycoprotein</keyword>
<dbReference type="AlphaFoldDB" id="A0A2D0SHS9"/>
<dbReference type="PRINTS" id="PR00237">
    <property type="entry name" value="GPCRRHODOPSN"/>
</dbReference>
<feature type="domain" description="G-protein coupled receptors family 1 profile" evidence="11">
    <location>
        <begin position="85"/>
        <end position="503"/>
    </location>
</feature>
<dbReference type="GO" id="GO:0005000">
    <property type="term" value="F:vasopressin receptor activity"/>
    <property type="evidence" value="ECO:0007669"/>
    <property type="project" value="InterPro"/>
</dbReference>
<name>A0A2D0SHS9_ICTPU</name>
<keyword evidence="7 10" id="KW-0675">Receptor</keyword>
<dbReference type="GeneID" id="108275493"/>
<dbReference type="CTD" id="100007585"/>
<dbReference type="GO" id="GO:0042277">
    <property type="term" value="F:peptide binding"/>
    <property type="evidence" value="ECO:0007669"/>
    <property type="project" value="TreeGrafter"/>
</dbReference>
<reference evidence="13" key="2">
    <citation type="submission" date="2025-08" db="UniProtKB">
        <authorList>
            <consortium name="RefSeq"/>
        </authorList>
    </citation>
    <scope>IDENTIFICATION</scope>
    <source>
        <tissue evidence="13">Blood</tissue>
    </source>
</reference>
<feature type="transmembrane region" description="Helical" evidence="10">
    <location>
        <begin position="72"/>
        <end position="94"/>
    </location>
</feature>
<keyword evidence="6 10" id="KW-0472">Membrane</keyword>
<sequence>METDAEEPGWHGPDCTIHAWNSSSAPSLENSGLNGSYGGGSYFWLLQNSSAGTTNAPLAARVRDMALAQAEIGVLSLVLALTTLSNSFVLWVLLRRRKHNAPMHLFMVNLCVADLVVAFFQVLPQLVWDITERFQGPDVLCRSVKYMQIVGMFASSYMIVAMTVDRHYAICCPLQAYRLGAISRWNTPIMVAWGLSLVLSVPQLFIFSRSEVAPGEFECWGHFAEPWGLKAYVTWMTLAVFILPTLIITVCQVTLTQLHSSQVRIFREIHDNIYLKSKRVVSADSKKNVVIFRMPSLRSQNDKTRELERGRGSMLRDSRRGFHRRNKSDSSQSYCNARNSRHALETDCCDCPFFCPTQSPDVLPHTLSNAHVPINQGNSEAHMSSGPLPEGAADYYRTSLDNSEPYAQSFEAPMEICKPVPLVRVSQSISRPVTPPPPGVSRAMSKTLRMTLVIVLVYTVCWLPYFTVQLWAAWDPNPPENGVAFTILMLLASLNSCTNPWIYTAFSSSVSRELVSLLHCRPRIARRGSLPEDSSAIHTTSTSKDYPF</sequence>
<dbReference type="KEGG" id="ipu:108275493"/>
<feature type="transmembrane region" description="Helical" evidence="10">
    <location>
        <begin position="146"/>
        <end position="164"/>
    </location>
</feature>
<dbReference type="PANTHER" id="PTHR24241:SF20">
    <property type="entry name" value="VASOPRESSIN V2 RECEPTOR"/>
    <property type="match status" value="1"/>
</dbReference>
<dbReference type="GO" id="GO:0032870">
    <property type="term" value="P:cellular response to hormone stimulus"/>
    <property type="evidence" value="ECO:0007669"/>
    <property type="project" value="TreeGrafter"/>
</dbReference>
<feature type="transmembrane region" description="Helical" evidence="10">
    <location>
        <begin position="451"/>
        <end position="471"/>
    </location>
</feature>
<evidence type="ECO:0000256" key="6">
    <source>
        <dbReference type="ARBA" id="ARBA00023136"/>
    </source>
</evidence>
<proteinExistence type="inferred from homology"/>
<dbReference type="InterPro" id="IPR001817">
    <property type="entry name" value="Vasoprsn_rcpt"/>
</dbReference>
<feature type="transmembrane region" description="Helical" evidence="10">
    <location>
        <begin position="185"/>
        <end position="207"/>
    </location>
</feature>
<evidence type="ECO:0000256" key="9">
    <source>
        <dbReference type="ARBA" id="ARBA00023224"/>
    </source>
</evidence>
<dbReference type="Gene3D" id="1.20.1070.10">
    <property type="entry name" value="Rhodopsin 7-helix transmembrane proteins"/>
    <property type="match status" value="2"/>
</dbReference>
<dbReference type="GO" id="GO:0001992">
    <property type="term" value="P:regulation of systemic arterial blood pressure by vasopressin"/>
    <property type="evidence" value="ECO:0007669"/>
    <property type="project" value="TreeGrafter"/>
</dbReference>
<evidence type="ECO:0000313" key="13">
    <source>
        <dbReference type="RefSeq" id="XP_017341835.1"/>
    </source>
</evidence>
<keyword evidence="3 10" id="KW-0812">Transmembrane</keyword>